<dbReference type="Proteomes" id="UP001500339">
    <property type="component" value="Unassembled WGS sequence"/>
</dbReference>
<gene>
    <name evidence="1" type="primary">spoIIR</name>
    <name evidence="1" type="ORF">GCM10008905_27030</name>
</gene>
<dbReference type="NCBIfam" id="TIGR02837">
    <property type="entry name" value="spore_II_R"/>
    <property type="match status" value="1"/>
</dbReference>
<keyword evidence="2" id="KW-1185">Reference proteome</keyword>
<name>A0ABP3UA53_9CLOT</name>
<sequence>MKKLIVIITIFFLSLGLFFGKDLWTSAKGDIYSKVIRFHVIANSDFSEDQNLKLKVRDEVLEYIYPKLKLSKNIYESRNILRENSENIKRLSQEVITKNGYNYNVEVKLVQDNFPIKTYGSVTLPQGKYEAYKIIIGEGKGQNWWCVMFPPLCFIDITKGEVDIEKTNDVMNQFLNDEENNEIEIKFKGLEIIKKIIKK</sequence>
<protein>
    <submittedName>
        <fullName evidence="1">Stage II sporulation protein R</fullName>
    </submittedName>
</protein>
<comment type="caution">
    <text evidence="1">The sequence shown here is derived from an EMBL/GenBank/DDBJ whole genome shotgun (WGS) entry which is preliminary data.</text>
</comment>
<evidence type="ECO:0000313" key="1">
    <source>
        <dbReference type="EMBL" id="GAA0728311.1"/>
    </source>
</evidence>
<dbReference type="Pfam" id="PF09551">
    <property type="entry name" value="Spore_II_R"/>
    <property type="match status" value="1"/>
</dbReference>
<dbReference type="InterPro" id="IPR014202">
    <property type="entry name" value="Spore_II_R"/>
</dbReference>
<dbReference type="RefSeq" id="WP_343770467.1">
    <property type="nucleotide sequence ID" value="NZ_BAAACF010000003.1"/>
</dbReference>
<reference evidence="2" key="1">
    <citation type="journal article" date="2019" name="Int. J. Syst. Evol. Microbiol.">
        <title>The Global Catalogue of Microorganisms (GCM) 10K type strain sequencing project: providing services to taxonomists for standard genome sequencing and annotation.</title>
        <authorList>
            <consortium name="The Broad Institute Genomics Platform"/>
            <consortium name="The Broad Institute Genome Sequencing Center for Infectious Disease"/>
            <person name="Wu L."/>
            <person name="Ma J."/>
        </authorList>
    </citation>
    <scope>NUCLEOTIDE SEQUENCE [LARGE SCALE GENOMIC DNA]</scope>
    <source>
        <strain evidence="2">JCM 1405</strain>
    </source>
</reference>
<organism evidence="1 2">
    <name type="scientific">Clostridium malenominatum</name>
    <dbReference type="NCBI Taxonomy" id="1539"/>
    <lineage>
        <taxon>Bacteria</taxon>
        <taxon>Bacillati</taxon>
        <taxon>Bacillota</taxon>
        <taxon>Clostridia</taxon>
        <taxon>Eubacteriales</taxon>
        <taxon>Clostridiaceae</taxon>
        <taxon>Clostridium</taxon>
    </lineage>
</organism>
<evidence type="ECO:0000313" key="2">
    <source>
        <dbReference type="Proteomes" id="UP001500339"/>
    </source>
</evidence>
<accession>A0ABP3UA53</accession>
<dbReference type="EMBL" id="BAAACF010000003">
    <property type="protein sequence ID" value="GAA0728311.1"/>
    <property type="molecule type" value="Genomic_DNA"/>
</dbReference>
<proteinExistence type="predicted"/>